<dbReference type="GO" id="GO:0000981">
    <property type="term" value="F:DNA-binding transcription factor activity, RNA polymerase II-specific"/>
    <property type="evidence" value="ECO:0007669"/>
    <property type="project" value="InterPro"/>
</dbReference>
<dbReference type="InterPro" id="IPR036864">
    <property type="entry name" value="Zn2-C6_fun-type_DNA-bd_sf"/>
</dbReference>
<dbReference type="Proteomes" id="UP000070054">
    <property type="component" value="Unassembled WGS sequence"/>
</dbReference>
<keyword evidence="5" id="KW-1185">Reference proteome</keyword>
<evidence type="ECO:0000256" key="2">
    <source>
        <dbReference type="SAM" id="MobiDB-lite"/>
    </source>
</evidence>
<dbReference type="GO" id="GO:0008270">
    <property type="term" value="F:zinc ion binding"/>
    <property type="evidence" value="ECO:0007669"/>
    <property type="project" value="InterPro"/>
</dbReference>
<dbReference type="Gene3D" id="4.10.240.10">
    <property type="entry name" value="Zn(2)-C6 fungal-type DNA-binding domain"/>
    <property type="match status" value="1"/>
</dbReference>
<sequence>MSPFRPLRPRPLAEGSPATLRQNPDPNPDPSAEPGSGTVRGPGLGPGRPSISLRRPARPRKTNSACDPCRRRKTKCDGRLPRCVMCDHRTENCEYTYTVRHRVTLAEVEQSKRGGPAEILESLRTLPPEQAFELFRKLRNETPGRALNLARPSDQQHLRGLLPPTQNSLGFELTIRHPVAYPALFPVPYTDLTLGALLQPVTKAWLQGQQGQQGQQDASSRQVSPFGDPYLTPERDEDESPGSKTGSPDHTGAATPKPLFDERLRLLEISKWTNIPIPNDLAISIISHYLDIDYATIPLFDADLFVRDLVNVQHFFCSPFLVTAVLSWACQAYTTLHTDAAAFSVALFAESQQYFSDQQQPNSVTTIAALQILSMCAVTYGKDDMSLRFLQESVRLGKAMGLFNVQSEAESATVWLGGHTEWTRAASYTAWGVYNWVSVYSLHYRVHEIHTPPLLPMPRDLVLFLPSDDPRSDKTAFHAQLLSAASDMWVIFKDILERFYGPQYHGTTLKSTLRFAEGTYHRLLCWSGALSLDMARGEESNHSVMLLHVYFHAVVTDLFRPFLATEYKSQRLYSFSTQHATPEAVYASSVTQLKRLLLLYRLRYKNANYSVLWQTAVVYVANAMIQEGGLSLRADGQPGNEWKFYLDVCLAGLEDLYASFPVFGSIAQGMVGMALRHSAIQTNKATRVLAQLDDIERRHASLKGMTDKTEARWIIDLNLATTDFEGAQARNLVEELQKLMVEQTESENVGEDTQA</sequence>
<comment type="caution">
    <text evidence="4">The sequence shown here is derived from an EMBL/GenBank/DDBJ whole genome shotgun (WGS) entry which is preliminary data.</text>
</comment>
<dbReference type="EMBL" id="JEMN01001514">
    <property type="protein sequence ID" value="KXH35053.1"/>
    <property type="molecule type" value="Genomic_DNA"/>
</dbReference>
<dbReference type="PROSITE" id="PS00463">
    <property type="entry name" value="ZN2_CY6_FUNGAL_1"/>
    <property type="match status" value="1"/>
</dbReference>
<feature type="region of interest" description="Disordered" evidence="2">
    <location>
        <begin position="1"/>
        <end position="75"/>
    </location>
</feature>
<evidence type="ECO:0000313" key="4">
    <source>
        <dbReference type="EMBL" id="KXH35053.1"/>
    </source>
</evidence>
<proteinExistence type="predicted"/>
<feature type="domain" description="Zn(2)-C6 fungal-type" evidence="3">
    <location>
        <begin position="65"/>
        <end position="95"/>
    </location>
</feature>
<dbReference type="PANTHER" id="PTHR47256:SF1">
    <property type="entry name" value="ZN(II)2CYS6 TRANSCRIPTION FACTOR (EUROFUNG)"/>
    <property type="match status" value="1"/>
</dbReference>
<dbReference type="InterPro" id="IPR001138">
    <property type="entry name" value="Zn2Cys6_DnaBD"/>
</dbReference>
<reference evidence="4 5" key="1">
    <citation type="submission" date="2014-02" db="EMBL/GenBank/DDBJ databases">
        <title>The genome sequence of Colletotrichum nymphaeae SA-01.</title>
        <authorList>
            <person name="Baroncelli R."/>
            <person name="Thon M.R."/>
        </authorList>
    </citation>
    <scope>NUCLEOTIDE SEQUENCE [LARGE SCALE GENOMIC DNA]</scope>
    <source>
        <strain evidence="4 5">SA-01</strain>
    </source>
</reference>
<gene>
    <name evidence="4" type="ORF">CNYM01_07839</name>
</gene>
<evidence type="ECO:0000259" key="3">
    <source>
        <dbReference type="PROSITE" id="PS50048"/>
    </source>
</evidence>
<evidence type="ECO:0000256" key="1">
    <source>
        <dbReference type="ARBA" id="ARBA00023242"/>
    </source>
</evidence>
<evidence type="ECO:0000313" key="5">
    <source>
        <dbReference type="Proteomes" id="UP000070054"/>
    </source>
</evidence>
<keyword evidence="1" id="KW-0539">Nucleus</keyword>
<dbReference type="PANTHER" id="PTHR47256">
    <property type="entry name" value="ZN(II)2CYS6 TRANSCRIPTION FACTOR (EUROFUNG)-RELATED"/>
    <property type="match status" value="1"/>
</dbReference>
<dbReference type="AlphaFoldDB" id="A0A135SGM6"/>
<organism evidence="4 5">
    <name type="scientific">Colletotrichum nymphaeae SA-01</name>
    <dbReference type="NCBI Taxonomy" id="1460502"/>
    <lineage>
        <taxon>Eukaryota</taxon>
        <taxon>Fungi</taxon>
        <taxon>Dikarya</taxon>
        <taxon>Ascomycota</taxon>
        <taxon>Pezizomycotina</taxon>
        <taxon>Sordariomycetes</taxon>
        <taxon>Hypocreomycetidae</taxon>
        <taxon>Glomerellales</taxon>
        <taxon>Glomerellaceae</taxon>
        <taxon>Colletotrichum</taxon>
        <taxon>Colletotrichum acutatum species complex</taxon>
    </lineage>
</organism>
<dbReference type="InterPro" id="IPR053187">
    <property type="entry name" value="Notoamide_regulator"/>
</dbReference>
<dbReference type="CDD" id="cd12148">
    <property type="entry name" value="fungal_TF_MHR"/>
    <property type="match status" value="1"/>
</dbReference>
<name>A0A135SGM6_9PEZI</name>
<feature type="region of interest" description="Disordered" evidence="2">
    <location>
        <begin position="208"/>
        <end position="256"/>
    </location>
</feature>
<dbReference type="PROSITE" id="PS50048">
    <property type="entry name" value="ZN2_CY6_FUNGAL_2"/>
    <property type="match status" value="1"/>
</dbReference>
<protein>
    <recommendedName>
        <fullName evidence="3">Zn(2)-C6 fungal-type domain-containing protein</fullName>
    </recommendedName>
</protein>
<dbReference type="CDD" id="cd00067">
    <property type="entry name" value="GAL4"/>
    <property type="match status" value="1"/>
</dbReference>
<dbReference type="OrthoDB" id="10261408at2759"/>
<dbReference type="SMART" id="SM00066">
    <property type="entry name" value="GAL4"/>
    <property type="match status" value="1"/>
</dbReference>
<dbReference type="Pfam" id="PF00172">
    <property type="entry name" value="Zn_clus"/>
    <property type="match status" value="1"/>
</dbReference>
<dbReference type="SUPFAM" id="SSF57701">
    <property type="entry name" value="Zn2/Cys6 DNA-binding domain"/>
    <property type="match status" value="1"/>
</dbReference>
<accession>A0A135SGM6</accession>